<evidence type="ECO:0000256" key="2">
    <source>
        <dbReference type="SAM" id="SignalP"/>
    </source>
</evidence>
<dbReference type="AlphaFoldDB" id="A0A4Z2DQN9"/>
<accession>A0A4Z2DQN9</accession>
<protein>
    <submittedName>
        <fullName evidence="3">Uncharacterized protein</fullName>
    </submittedName>
</protein>
<feature type="compositionally biased region" description="Basic and acidic residues" evidence="1">
    <location>
        <begin position="145"/>
        <end position="156"/>
    </location>
</feature>
<reference evidence="3 4" key="1">
    <citation type="submission" date="2019-03" db="EMBL/GenBank/DDBJ databases">
        <title>An improved genome assembly of the fluke Schistosoma japonicum.</title>
        <authorList>
            <person name="Hu W."/>
            <person name="Luo F."/>
            <person name="Yin M."/>
            <person name="Mo X."/>
            <person name="Sun C."/>
            <person name="Wu Q."/>
            <person name="Zhu B."/>
            <person name="Xiang M."/>
            <person name="Wang J."/>
            <person name="Wang Y."/>
            <person name="Zhang T."/>
            <person name="Xu B."/>
            <person name="Zheng H."/>
            <person name="Feng Z."/>
        </authorList>
    </citation>
    <scope>NUCLEOTIDE SEQUENCE [LARGE SCALE GENOMIC DNA]</scope>
    <source>
        <strain evidence="3">HuSjv2</strain>
        <tissue evidence="3">Worms</tissue>
    </source>
</reference>
<organism evidence="3 4">
    <name type="scientific">Schistosoma japonicum</name>
    <name type="common">Blood fluke</name>
    <dbReference type="NCBI Taxonomy" id="6182"/>
    <lineage>
        <taxon>Eukaryota</taxon>
        <taxon>Metazoa</taxon>
        <taxon>Spiralia</taxon>
        <taxon>Lophotrochozoa</taxon>
        <taxon>Platyhelminthes</taxon>
        <taxon>Trematoda</taxon>
        <taxon>Digenea</taxon>
        <taxon>Strigeidida</taxon>
        <taxon>Schistosomatoidea</taxon>
        <taxon>Schistosomatidae</taxon>
        <taxon>Schistosoma</taxon>
    </lineage>
</organism>
<dbReference type="Proteomes" id="UP000311919">
    <property type="component" value="Unassembled WGS sequence"/>
</dbReference>
<comment type="caution">
    <text evidence="3">The sequence shown here is derived from an EMBL/GenBank/DDBJ whole genome shotgun (WGS) entry which is preliminary data.</text>
</comment>
<keyword evidence="4" id="KW-1185">Reference proteome</keyword>
<dbReference type="EMBL" id="SKCS01000064">
    <property type="protein sequence ID" value="TNN18831.1"/>
    <property type="molecule type" value="Genomic_DNA"/>
</dbReference>
<feature type="chain" id="PRO_5021293356" evidence="2">
    <location>
        <begin position="21"/>
        <end position="220"/>
    </location>
</feature>
<evidence type="ECO:0000313" key="4">
    <source>
        <dbReference type="Proteomes" id="UP000311919"/>
    </source>
</evidence>
<evidence type="ECO:0000313" key="3">
    <source>
        <dbReference type="EMBL" id="TNN18831.1"/>
    </source>
</evidence>
<dbReference type="OrthoDB" id="6279838at2759"/>
<feature type="region of interest" description="Disordered" evidence="1">
    <location>
        <begin position="124"/>
        <end position="202"/>
    </location>
</feature>
<sequence length="220" mass="25497">MTSLFLICLVYILLCPGAYHTAEWSDWTTESVTGKPQTYSMKGELSKTNIENSNDDSKPNDEEVIETDWSNWTTIKEYNSSGTGEKQERTIKYTVPQEEGWEVMTETKSEESIIPRTIKITRAPATELHTSKSEVKVVRKAQKKKREEKPTKKPQKDDDDDDDDDDKDKDKDKRGYETIRDFQREIRIGRKRKGKKVGTEQSIMLPKEVYISTDPFTDDE</sequence>
<gene>
    <name evidence="3" type="ORF">EWB00_009837</name>
</gene>
<feature type="signal peptide" evidence="2">
    <location>
        <begin position="1"/>
        <end position="20"/>
    </location>
</feature>
<evidence type="ECO:0000256" key="1">
    <source>
        <dbReference type="SAM" id="MobiDB-lite"/>
    </source>
</evidence>
<feature type="compositionally biased region" description="Acidic residues" evidence="1">
    <location>
        <begin position="157"/>
        <end position="167"/>
    </location>
</feature>
<feature type="compositionally biased region" description="Basic and acidic residues" evidence="1">
    <location>
        <begin position="168"/>
        <end position="188"/>
    </location>
</feature>
<proteinExistence type="predicted"/>
<name>A0A4Z2DQN9_SCHJA</name>
<keyword evidence="2" id="KW-0732">Signal</keyword>